<protein>
    <submittedName>
        <fullName evidence="2">Uncharacterized protein</fullName>
    </submittedName>
</protein>
<name>A0A5N6UQT5_ASPTM</name>
<evidence type="ECO:0000256" key="1">
    <source>
        <dbReference type="SAM" id="SignalP"/>
    </source>
</evidence>
<proteinExistence type="predicted"/>
<dbReference type="AlphaFoldDB" id="A0A5N6UQT5"/>
<sequence>MGIIVLHGWMLILPHQLSTPLVRLVVEYPRSGQIGTRGGGTWESTVRYPSATATSKYVRFSMDCANTLNGFPGAVEREAKTLTDDAQEFHHLRVTLKAGSFLPLNFSYHSGDPFCEPEYLSPRFKNCSCK</sequence>
<dbReference type="Proteomes" id="UP000326950">
    <property type="component" value="Unassembled WGS sequence"/>
</dbReference>
<organism evidence="2 3">
    <name type="scientific">Aspergillus tamarii</name>
    <dbReference type="NCBI Taxonomy" id="41984"/>
    <lineage>
        <taxon>Eukaryota</taxon>
        <taxon>Fungi</taxon>
        <taxon>Dikarya</taxon>
        <taxon>Ascomycota</taxon>
        <taxon>Pezizomycotina</taxon>
        <taxon>Eurotiomycetes</taxon>
        <taxon>Eurotiomycetidae</taxon>
        <taxon>Eurotiales</taxon>
        <taxon>Aspergillaceae</taxon>
        <taxon>Aspergillus</taxon>
        <taxon>Aspergillus subgen. Circumdati</taxon>
    </lineage>
</organism>
<dbReference type="EMBL" id="ML738649">
    <property type="protein sequence ID" value="KAE8160992.1"/>
    <property type="molecule type" value="Genomic_DNA"/>
</dbReference>
<feature type="signal peptide" evidence="1">
    <location>
        <begin position="1"/>
        <end position="18"/>
    </location>
</feature>
<gene>
    <name evidence="2" type="ORF">BDV40DRAFT_269336</name>
</gene>
<feature type="chain" id="PRO_5025006484" evidence="1">
    <location>
        <begin position="19"/>
        <end position="130"/>
    </location>
</feature>
<keyword evidence="1" id="KW-0732">Signal</keyword>
<reference evidence="2 3" key="1">
    <citation type="submission" date="2019-04" db="EMBL/GenBank/DDBJ databases">
        <title>Friends and foes A comparative genomics study of 23 Aspergillus species from section Flavi.</title>
        <authorList>
            <consortium name="DOE Joint Genome Institute"/>
            <person name="Kjaerbolling I."/>
            <person name="Vesth T."/>
            <person name="Frisvad J.C."/>
            <person name="Nybo J.L."/>
            <person name="Theobald S."/>
            <person name="Kildgaard S."/>
            <person name="Isbrandt T."/>
            <person name="Kuo A."/>
            <person name="Sato A."/>
            <person name="Lyhne E.K."/>
            <person name="Kogle M.E."/>
            <person name="Wiebenga A."/>
            <person name="Kun R.S."/>
            <person name="Lubbers R.J."/>
            <person name="Makela M.R."/>
            <person name="Barry K."/>
            <person name="Chovatia M."/>
            <person name="Clum A."/>
            <person name="Daum C."/>
            <person name="Haridas S."/>
            <person name="He G."/>
            <person name="LaButti K."/>
            <person name="Lipzen A."/>
            <person name="Mondo S."/>
            <person name="Riley R."/>
            <person name="Salamov A."/>
            <person name="Simmons B.A."/>
            <person name="Magnuson J.K."/>
            <person name="Henrissat B."/>
            <person name="Mortensen U.H."/>
            <person name="Larsen T.O."/>
            <person name="Devries R.P."/>
            <person name="Grigoriev I.V."/>
            <person name="Machida M."/>
            <person name="Baker S.E."/>
            <person name="Andersen M.R."/>
        </authorList>
    </citation>
    <scope>NUCLEOTIDE SEQUENCE [LARGE SCALE GENOMIC DNA]</scope>
    <source>
        <strain evidence="2 3">CBS 117626</strain>
    </source>
</reference>
<keyword evidence="3" id="KW-1185">Reference proteome</keyword>
<evidence type="ECO:0000313" key="2">
    <source>
        <dbReference type="EMBL" id="KAE8160992.1"/>
    </source>
</evidence>
<accession>A0A5N6UQT5</accession>
<evidence type="ECO:0000313" key="3">
    <source>
        <dbReference type="Proteomes" id="UP000326950"/>
    </source>
</evidence>